<evidence type="ECO:0000313" key="15">
    <source>
        <dbReference type="Proteomes" id="UP000069902"/>
    </source>
</evidence>
<dbReference type="InterPro" id="IPR018022">
    <property type="entry name" value="IPT"/>
</dbReference>
<evidence type="ECO:0000256" key="2">
    <source>
        <dbReference type="ARBA" id="ARBA00003213"/>
    </source>
</evidence>
<evidence type="ECO:0000256" key="9">
    <source>
        <dbReference type="ARBA" id="ARBA00049563"/>
    </source>
</evidence>
<dbReference type="AlphaFoldDB" id="A0A0U5JC57"/>
<dbReference type="GO" id="GO:0005524">
    <property type="term" value="F:ATP binding"/>
    <property type="evidence" value="ECO:0007669"/>
    <property type="project" value="UniProtKB-UniRule"/>
</dbReference>
<evidence type="ECO:0000256" key="11">
    <source>
        <dbReference type="RuleBase" id="RU003783"/>
    </source>
</evidence>
<feature type="site" description="Interaction with substrate tRNA" evidence="10">
    <location>
        <position position="137"/>
    </location>
</feature>
<dbReference type="EMBL" id="LN879502">
    <property type="protein sequence ID" value="CUI16258.1"/>
    <property type="molecule type" value="Genomic_DNA"/>
</dbReference>
<dbReference type="InParanoid" id="A0A0U5JC57"/>
<dbReference type="Proteomes" id="UP000069902">
    <property type="component" value="Chromosome cPNK"/>
</dbReference>
<keyword evidence="5 10" id="KW-0819">tRNA processing</keyword>
<dbReference type="GO" id="GO:0052381">
    <property type="term" value="F:tRNA dimethylallyltransferase activity"/>
    <property type="evidence" value="ECO:0007669"/>
    <property type="project" value="UniProtKB-UniRule"/>
</dbReference>
<comment type="subunit">
    <text evidence="10">Monomer.</text>
</comment>
<reference evidence="15" key="1">
    <citation type="submission" date="2015-09" db="EMBL/GenBank/DDBJ databases">
        <authorList>
            <person name="Bertelli C."/>
        </authorList>
    </citation>
    <scope>NUCLEOTIDE SEQUENCE [LARGE SCALE GENOMIC DNA]</scope>
    <source>
        <strain evidence="15">KNic</strain>
    </source>
</reference>
<comment type="cofactor">
    <cofactor evidence="1 10">
        <name>Mg(2+)</name>
        <dbReference type="ChEBI" id="CHEBI:18420"/>
    </cofactor>
</comment>
<keyword evidence="15" id="KW-1185">Reference proteome</keyword>
<accession>A0A0U5JC57</accession>
<dbReference type="InterPro" id="IPR039657">
    <property type="entry name" value="Dimethylallyltransferase"/>
</dbReference>
<comment type="function">
    <text evidence="2 10 12">Catalyzes the transfer of a dimethylallyl group onto the adenine at position 37 in tRNAs that read codons beginning with uridine, leading to the formation of N6-(dimethylallyl)adenosine (i(6)A).</text>
</comment>
<feature type="binding site" evidence="10">
    <location>
        <begin position="46"/>
        <end position="53"/>
    </location>
    <ligand>
        <name>ATP</name>
        <dbReference type="ChEBI" id="CHEBI:30616"/>
    </ligand>
</feature>
<comment type="catalytic activity">
    <reaction evidence="9 10 11">
        <text>adenosine(37) in tRNA + dimethylallyl diphosphate = N(6)-dimethylallyladenosine(37) in tRNA + diphosphate</text>
        <dbReference type="Rhea" id="RHEA:26482"/>
        <dbReference type="Rhea" id="RHEA-COMP:10162"/>
        <dbReference type="Rhea" id="RHEA-COMP:10375"/>
        <dbReference type="ChEBI" id="CHEBI:33019"/>
        <dbReference type="ChEBI" id="CHEBI:57623"/>
        <dbReference type="ChEBI" id="CHEBI:74411"/>
        <dbReference type="ChEBI" id="CHEBI:74415"/>
        <dbReference type="EC" id="2.5.1.75"/>
    </reaction>
</comment>
<dbReference type="STRING" id="389348.PNK_0631"/>
<evidence type="ECO:0000256" key="5">
    <source>
        <dbReference type="ARBA" id="ARBA00022694"/>
    </source>
</evidence>
<comment type="caution">
    <text evidence="10">Lacks conserved residue(s) required for the propagation of feature annotation.</text>
</comment>
<feature type="site" description="Interaction with substrate tRNA" evidence="10">
    <location>
        <position position="159"/>
    </location>
</feature>
<evidence type="ECO:0000256" key="10">
    <source>
        <dbReference type="HAMAP-Rule" id="MF_00185"/>
    </source>
</evidence>
<evidence type="ECO:0000256" key="7">
    <source>
        <dbReference type="ARBA" id="ARBA00022840"/>
    </source>
</evidence>
<dbReference type="KEGG" id="pnl:PNK_0631"/>
<evidence type="ECO:0000313" key="14">
    <source>
        <dbReference type="EMBL" id="CUI16258.1"/>
    </source>
</evidence>
<organism evidence="14 15">
    <name type="scientific">Candidatus Protochlamydia naegleriophila</name>
    <dbReference type="NCBI Taxonomy" id="389348"/>
    <lineage>
        <taxon>Bacteria</taxon>
        <taxon>Pseudomonadati</taxon>
        <taxon>Chlamydiota</taxon>
        <taxon>Chlamydiia</taxon>
        <taxon>Parachlamydiales</taxon>
        <taxon>Parachlamydiaceae</taxon>
        <taxon>Candidatus Protochlamydia</taxon>
    </lineage>
</organism>
<dbReference type="GO" id="GO:0006400">
    <property type="term" value="P:tRNA modification"/>
    <property type="evidence" value="ECO:0007669"/>
    <property type="project" value="TreeGrafter"/>
</dbReference>
<dbReference type="EC" id="2.5.1.75" evidence="10"/>
<dbReference type="Gene3D" id="3.40.50.300">
    <property type="entry name" value="P-loop containing nucleotide triphosphate hydrolases"/>
    <property type="match status" value="1"/>
</dbReference>
<name>A0A0U5JC57_9BACT</name>
<evidence type="ECO:0000256" key="4">
    <source>
        <dbReference type="ARBA" id="ARBA00022679"/>
    </source>
</evidence>
<keyword evidence="4 10" id="KW-0808">Transferase</keyword>
<dbReference type="NCBIfam" id="TIGR00174">
    <property type="entry name" value="miaA"/>
    <property type="match status" value="1"/>
</dbReference>
<keyword evidence="6 10" id="KW-0547">Nucleotide-binding</keyword>
<evidence type="ECO:0000256" key="13">
    <source>
        <dbReference type="RuleBase" id="RU003785"/>
    </source>
</evidence>
<keyword evidence="8 10" id="KW-0460">Magnesium</keyword>
<gene>
    <name evidence="10 14" type="primary">miaA</name>
    <name evidence="14" type="ORF">PNK_0631</name>
</gene>
<evidence type="ECO:0000256" key="12">
    <source>
        <dbReference type="RuleBase" id="RU003784"/>
    </source>
</evidence>
<dbReference type="Pfam" id="PF01715">
    <property type="entry name" value="IPPT"/>
    <property type="match status" value="1"/>
</dbReference>
<dbReference type="InterPro" id="IPR027417">
    <property type="entry name" value="P-loop_NTPase"/>
</dbReference>
<dbReference type="PANTHER" id="PTHR11088:SF60">
    <property type="entry name" value="TRNA DIMETHYLALLYLTRANSFERASE"/>
    <property type="match status" value="1"/>
</dbReference>
<feature type="region of interest" description="Interaction with substrate tRNA" evidence="10">
    <location>
        <begin position="71"/>
        <end position="74"/>
    </location>
</feature>
<comment type="similarity">
    <text evidence="3 10 13">Belongs to the IPP transferase family.</text>
</comment>
<dbReference type="PATRIC" id="fig|389348.3.peg.693"/>
<proteinExistence type="inferred from homology"/>
<protein>
    <recommendedName>
        <fullName evidence="10">tRNA dimethylallyltransferase</fullName>
        <ecNumber evidence="10">2.5.1.75</ecNumber>
    </recommendedName>
    <alternativeName>
        <fullName evidence="10">Dimethylallyl diphosphate:tRNA dimethylallyltransferase</fullName>
        <shortName evidence="10">DMAPP:tRNA dimethylallyltransferase</shortName>
        <shortName evidence="10">DMATase</shortName>
    </alternativeName>
    <alternativeName>
        <fullName evidence="10">Isopentenyl-diphosphate:tRNA isopentenyltransferase</fullName>
        <shortName evidence="10">IPP transferase</shortName>
        <shortName evidence="10">IPPT</shortName>
        <shortName evidence="10">IPTase</shortName>
    </alternativeName>
</protein>
<evidence type="ECO:0000256" key="6">
    <source>
        <dbReference type="ARBA" id="ARBA00022741"/>
    </source>
</evidence>
<evidence type="ECO:0000256" key="8">
    <source>
        <dbReference type="ARBA" id="ARBA00022842"/>
    </source>
</evidence>
<dbReference type="FunCoup" id="A0A0U5JC57">
    <property type="interactions" value="377"/>
</dbReference>
<dbReference type="HAMAP" id="MF_00185">
    <property type="entry name" value="IPP_trans"/>
    <property type="match status" value="1"/>
</dbReference>
<dbReference type="PANTHER" id="PTHR11088">
    <property type="entry name" value="TRNA DIMETHYLALLYLTRANSFERASE"/>
    <property type="match status" value="1"/>
</dbReference>
<dbReference type="SUPFAM" id="SSF52540">
    <property type="entry name" value="P-loop containing nucleoside triphosphate hydrolases"/>
    <property type="match status" value="2"/>
</dbReference>
<dbReference type="Gene3D" id="1.10.20.140">
    <property type="match status" value="1"/>
</dbReference>
<evidence type="ECO:0000256" key="3">
    <source>
        <dbReference type="ARBA" id="ARBA00005842"/>
    </source>
</evidence>
<feature type="binding site" evidence="10">
    <location>
        <begin position="48"/>
        <end position="53"/>
    </location>
    <ligand>
        <name>substrate</name>
    </ligand>
</feature>
<sequence>MGVVIGETSVETEEVKRIILNFALEVQKQIPSNFQKRKKRVIVISGPTCCGKSALAMNLAQAMDGEIISADSMQVYRRMDIGTAKATKEERLLVPHHLIDIRDIQDSFNVVDFYYEARQAIQRILDEGNVPIVAGGSGFYLHALLYGPPSGPPSVPELRKSLEEEIECVGSDVLYERLCQLDPQYAKTITKNDKQKIVRALEIIMLTNKKVSKLSWKGRRKPQNYDFRCWFLHRPKEKLYERIDRRCDKMLDEGFLEEVRRLDLEGIRQNSSASQAIGYRQALDYLLTEQSAAHYDQFVKSFKQATRHYAKRQFTWFRKEPLFRWLDVDMHDPEVVFDMIMKDYELL</sequence>
<evidence type="ECO:0000256" key="1">
    <source>
        <dbReference type="ARBA" id="ARBA00001946"/>
    </source>
</evidence>
<keyword evidence="7 10" id="KW-0067">ATP-binding</keyword>